<sequence length="124" mass="14329">MSFCKKSKVENGYSWTCKICAVILSIRKNSFFEGSKLSLQQIIIIIIYCWSKYLPQKNIAEEANIPEKYHTMTGAIFGGLNKDGTAKIVEIDESKYFHRKYHRGQWREGHWVFGGIESQVSASW</sequence>
<name>A0A9P0CJ98_9CUCU</name>
<dbReference type="AlphaFoldDB" id="A0A9P0CJ98"/>
<gene>
    <name evidence="1" type="ORF">PSYICH_LOCUS5627</name>
</gene>
<dbReference type="PANTHER" id="PTHR47163">
    <property type="entry name" value="DDE_TNP_IS1595 DOMAIN-CONTAINING PROTEIN"/>
    <property type="match status" value="1"/>
</dbReference>
<dbReference type="Proteomes" id="UP001153636">
    <property type="component" value="Chromosome 17"/>
</dbReference>
<evidence type="ECO:0000313" key="2">
    <source>
        <dbReference type="Proteomes" id="UP001153636"/>
    </source>
</evidence>
<reference evidence="1" key="1">
    <citation type="submission" date="2022-01" db="EMBL/GenBank/DDBJ databases">
        <authorList>
            <person name="King R."/>
        </authorList>
    </citation>
    <scope>NUCLEOTIDE SEQUENCE</scope>
</reference>
<dbReference type="PANTHER" id="PTHR47163:SF2">
    <property type="entry name" value="SI:DKEY-17M8.2"/>
    <property type="match status" value="1"/>
</dbReference>
<dbReference type="OrthoDB" id="424490at2759"/>
<keyword evidence="2" id="KW-1185">Reference proteome</keyword>
<protein>
    <submittedName>
        <fullName evidence="1">Uncharacterized protein</fullName>
    </submittedName>
</protein>
<evidence type="ECO:0000313" key="1">
    <source>
        <dbReference type="EMBL" id="CAH1104427.1"/>
    </source>
</evidence>
<accession>A0A9P0CJ98</accession>
<dbReference type="EMBL" id="OV651829">
    <property type="protein sequence ID" value="CAH1104427.1"/>
    <property type="molecule type" value="Genomic_DNA"/>
</dbReference>
<organism evidence="1 2">
    <name type="scientific">Psylliodes chrysocephalus</name>
    <dbReference type="NCBI Taxonomy" id="3402493"/>
    <lineage>
        <taxon>Eukaryota</taxon>
        <taxon>Metazoa</taxon>
        <taxon>Ecdysozoa</taxon>
        <taxon>Arthropoda</taxon>
        <taxon>Hexapoda</taxon>
        <taxon>Insecta</taxon>
        <taxon>Pterygota</taxon>
        <taxon>Neoptera</taxon>
        <taxon>Endopterygota</taxon>
        <taxon>Coleoptera</taxon>
        <taxon>Polyphaga</taxon>
        <taxon>Cucujiformia</taxon>
        <taxon>Chrysomeloidea</taxon>
        <taxon>Chrysomelidae</taxon>
        <taxon>Galerucinae</taxon>
        <taxon>Alticini</taxon>
        <taxon>Psylliodes</taxon>
    </lineage>
</organism>
<dbReference type="InterPro" id="IPR053164">
    <property type="entry name" value="IS1016-like_transposase"/>
</dbReference>
<proteinExistence type="predicted"/>